<dbReference type="Proteomes" id="UP000321331">
    <property type="component" value="Unassembled WGS sequence"/>
</dbReference>
<protein>
    <submittedName>
        <fullName evidence="1">Uncharacterized protein</fullName>
    </submittedName>
</protein>
<reference evidence="1 2" key="1">
    <citation type="submission" date="2019-07" db="EMBL/GenBank/DDBJ databases">
        <title>The First High-Quality Draft Genome Sequence of the Causal Agent of the Current Panama Disease Epidemic.</title>
        <authorList>
            <person name="Warmington R.J."/>
            <person name="Kay W."/>
            <person name="Jeffries A."/>
            <person name="Bebber D."/>
            <person name="Moore K."/>
            <person name="Studholme D.J."/>
        </authorList>
    </citation>
    <scope>NUCLEOTIDE SEQUENCE [LARGE SCALE GENOMIC DNA]</scope>
    <source>
        <strain evidence="1 2">TR4</strain>
    </source>
</reference>
<dbReference type="EMBL" id="VMNF01000009">
    <property type="protein sequence ID" value="TXC00668.1"/>
    <property type="molecule type" value="Genomic_DNA"/>
</dbReference>
<sequence>MNFHFANPRDEQKQSLFFRLPREIHADIITICVPTSWQRFNKYHQDEDQKPLRLIKAERCLPVLFSTCQEMLARAPYDISTQAYLAWAAPIPPSISCHGAYHMAPYINPVWPWEVLAFGHVRNNVFRKDCRGKVQPVILNLQFLENHLHS</sequence>
<organism evidence="1 2">
    <name type="scientific">Fusarium oxysporum f. sp. cubense</name>
    <dbReference type="NCBI Taxonomy" id="61366"/>
    <lineage>
        <taxon>Eukaryota</taxon>
        <taxon>Fungi</taxon>
        <taxon>Dikarya</taxon>
        <taxon>Ascomycota</taxon>
        <taxon>Pezizomycotina</taxon>
        <taxon>Sordariomycetes</taxon>
        <taxon>Hypocreomycetidae</taxon>
        <taxon>Hypocreales</taxon>
        <taxon>Nectriaceae</taxon>
        <taxon>Fusarium</taxon>
        <taxon>Fusarium oxysporum species complex</taxon>
    </lineage>
</organism>
<name>A0A5C6SRW3_FUSOC</name>
<comment type="caution">
    <text evidence="1">The sequence shown here is derived from an EMBL/GenBank/DDBJ whole genome shotgun (WGS) entry which is preliminary data.</text>
</comment>
<evidence type="ECO:0000313" key="2">
    <source>
        <dbReference type="Proteomes" id="UP000321331"/>
    </source>
</evidence>
<proteinExistence type="predicted"/>
<accession>A0A5C6SRW3</accession>
<dbReference type="AlphaFoldDB" id="A0A5C6SRW3"/>
<evidence type="ECO:0000313" key="1">
    <source>
        <dbReference type="EMBL" id="TXC00668.1"/>
    </source>
</evidence>
<gene>
    <name evidence="1" type="ORF">FocTR4_00008889</name>
</gene>